<name>A0A7W8QEY6_PARAM</name>
<keyword evidence="1" id="KW-1133">Transmembrane helix</keyword>
<sequence length="88" mass="10026">MHQPRWRARPYDETVREAQTGFSMLKRILLIGFLALPGSFVVVSLACVHPRVRARLAELAYAPQLLARVNRHIAPSTFFERGGVNKRI</sequence>
<evidence type="ECO:0000313" key="2">
    <source>
        <dbReference type="EMBL" id="MBB5428974.1"/>
    </source>
</evidence>
<feature type="transmembrane region" description="Helical" evidence="1">
    <location>
        <begin position="28"/>
        <end position="48"/>
    </location>
</feature>
<dbReference type="EMBL" id="JACHDD010000017">
    <property type="protein sequence ID" value="MBB5428974.1"/>
    <property type="molecule type" value="Genomic_DNA"/>
</dbReference>
<organism evidence="2 3">
    <name type="scientific">Paraburkholderia atlantica</name>
    <dbReference type="NCBI Taxonomy" id="2654982"/>
    <lineage>
        <taxon>Bacteria</taxon>
        <taxon>Pseudomonadati</taxon>
        <taxon>Pseudomonadota</taxon>
        <taxon>Betaproteobacteria</taxon>
        <taxon>Burkholderiales</taxon>
        <taxon>Burkholderiaceae</taxon>
        <taxon>Paraburkholderia</taxon>
    </lineage>
</organism>
<accession>A0A7W8QEY6</accession>
<proteinExistence type="predicted"/>
<keyword evidence="3" id="KW-1185">Reference proteome</keyword>
<reference evidence="2 3" key="1">
    <citation type="submission" date="2020-08" db="EMBL/GenBank/DDBJ databases">
        <title>Genomic Encyclopedia of Type Strains, Phase IV (KMG-V): Genome sequencing to study the core and pangenomes of soil and plant-associated prokaryotes.</title>
        <authorList>
            <person name="Whitman W."/>
        </authorList>
    </citation>
    <scope>NUCLEOTIDE SEQUENCE [LARGE SCALE GENOMIC DNA]</scope>
    <source>
        <strain evidence="2 3">JPY158</strain>
    </source>
</reference>
<gene>
    <name evidence="2" type="ORF">HDG40_007169</name>
</gene>
<protein>
    <recommendedName>
        <fullName evidence="4">Transmembrane protein</fullName>
    </recommendedName>
</protein>
<keyword evidence="1" id="KW-0812">Transmembrane</keyword>
<keyword evidence="1" id="KW-0472">Membrane</keyword>
<evidence type="ECO:0000256" key="1">
    <source>
        <dbReference type="SAM" id="Phobius"/>
    </source>
</evidence>
<dbReference type="AlphaFoldDB" id="A0A7W8QEY6"/>
<dbReference type="Proteomes" id="UP000592780">
    <property type="component" value="Unassembled WGS sequence"/>
</dbReference>
<comment type="caution">
    <text evidence="2">The sequence shown here is derived from an EMBL/GenBank/DDBJ whole genome shotgun (WGS) entry which is preliminary data.</text>
</comment>
<evidence type="ECO:0008006" key="4">
    <source>
        <dbReference type="Google" id="ProtNLM"/>
    </source>
</evidence>
<evidence type="ECO:0000313" key="3">
    <source>
        <dbReference type="Proteomes" id="UP000592780"/>
    </source>
</evidence>